<evidence type="ECO:0000259" key="1">
    <source>
        <dbReference type="PROSITE" id="PS50104"/>
    </source>
</evidence>
<dbReference type="Gene3D" id="3.40.50.10140">
    <property type="entry name" value="Toll/interleukin-1 receptor homology (TIR) domain"/>
    <property type="match status" value="1"/>
</dbReference>
<comment type="caution">
    <text evidence="2">The sequence shown here is derived from an EMBL/GenBank/DDBJ whole genome shotgun (WGS) entry which is preliminary data.</text>
</comment>
<evidence type="ECO:0000313" key="2">
    <source>
        <dbReference type="EMBL" id="KLK93796.1"/>
    </source>
</evidence>
<dbReference type="Proteomes" id="UP000035489">
    <property type="component" value="Unassembled WGS sequence"/>
</dbReference>
<dbReference type="GO" id="GO:0007165">
    <property type="term" value="P:signal transduction"/>
    <property type="evidence" value="ECO:0007669"/>
    <property type="project" value="InterPro"/>
</dbReference>
<protein>
    <recommendedName>
        <fullName evidence="1">TIR domain-containing protein</fullName>
    </recommendedName>
</protein>
<sequence>MSSIFLSYARADNAVPNDDPKSVGWVRRFYEFLDTGLRARGFLNAAVWRDVADINPSEQFAREIEEAVQRAELFIAIASRAYTQRPWCLEELEKFLRAAKVRSIADPRERVIAVFKQYLRDVERQRLPTGLQGQEGFHFYEQDPETNEYVPFAEFGRLMNEQRYLRTMTRVINAIEERLLDSPSEQEPETTVRSDGPIVFIAKPAKELENDYLRIVDELEKRGCRIRPDPDSPLPIDREAIAALLDEATREASLSVHLLGQSAGFTPDGDNQPIAAIQLDAARQAAQRSPSFQRLIWLSPALSATPRDQRPELVRSLEEGTTLLSRDELESAPFESFKQHVLRALEIGQLAKAAGVTAPVNVGPADVPLRIYVVHDEKDRAAAESVEVELFGAGSEPVLLPATADEDEHVKEIEACDALLIVWGIADAGWLNSKQRTVHRVEKERRARPFQGRAVCLCPPETHDKSRFRSNAFTTVRQGDGSLASWVRKSRDPGR</sequence>
<dbReference type="Pfam" id="PF13676">
    <property type="entry name" value="TIR_2"/>
    <property type="match status" value="1"/>
</dbReference>
<dbReference type="PROSITE" id="PS50104">
    <property type="entry name" value="TIR"/>
    <property type="match status" value="1"/>
</dbReference>
<dbReference type="SUPFAM" id="SSF52200">
    <property type="entry name" value="Toll/Interleukin receptor TIR domain"/>
    <property type="match status" value="1"/>
</dbReference>
<dbReference type="RefSeq" id="WP_047188319.1">
    <property type="nucleotide sequence ID" value="NZ_LCYG01000017.1"/>
</dbReference>
<name>A0A0H1RG63_9HYPH</name>
<accession>A0A0H1RG63</accession>
<evidence type="ECO:0000313" key="3">
    <source>
        <dbReference type="Proteomes" id="UP000035489"/>
    </source>
</evidence>
<dbReference type="PATRIC" id="fig|1225564.3.peg.1949"/>
<dbReference type="OrthoDB" id="104289at2"/>
<dbReference type="InterPro" id="IPR000157">
    <property type="entry name" value="TIR_dom"/>
</dbReference>
<dbReference type="AlphaFoldDB" id="A0A0H1RG63"/>
<reference evidence="2 3" key="1">
    <citation type="submission" date="2015-05" db="EMBL/GenBank/DDBJ databases">
        <title>Draft genome sequence of Microvirga vignae strain BR3299, a novel nitrogen fixing bacteria isolated from Brazil semi-aired region.</title>
        <authorList>
            <person name="Zilli J.E."/>
            <person name="Passos S.R."/>
            <person name="Leite J."/>
            <person name="Baldani J.I."/>
            <person name="Xavier G.R."/>
            <person name="Rumjaneck N.G."/>
            <person name="Simoes-Araujo J.L."/>
        </authorList>
    </citation>
    <scope>NUCLEOTIDE SEQUENCE [LARGE SCALE GENOMIC DNA]</scope>
    <source>
        <strain evidence="2 3">BR3299</strain>
    </source>
</reference>
<dbReference type="InterPro" id="IPR035897">
    <property type="entry name" value="Toll_tir_struct_dom_sf"/>
</dbReference>
<gene>
    <name evidence="2" type="ORF">AA309_07180</name>
</gene>
<keyword evidence="3" id="KW-1185">Reference proteome</keyword>
<dbReference type="EMBL" id="LCYG01000017">
    <property type="protein sequence ID" value="KLK93796.1"/>
    <property type="molecule type" value="Genomic_DNA"/>
</dbReference>
<organism evidence="2 3">
    <name type="scientific">Microvirga vignae</name>
    <dbReference type="NCBI Taxonomy" id="1225564"/>
    <lineage>
        <taxon>Bacteria</taxon>
        <taxon>Pseudomonadati</taxon>
        <taxon>Pseudomonadota</taxon>
        <taxon>Alphaproteobacteria</taxon>
        <taxon>Hyphomicrobiales</taxon>
        <taxon>Methylobacteriaceae</taxon>
        <taxon>Microvirga</taxon>
    </lineage>
</organism>
<proteinExistence type="predicted"/>
<feature type="domain" description="TIR" evidence="1">
    <location>
        <begin position="1"/>
        <end position="158"/>
    </location>
</feature>